<feature type="chain" id="PRO_5042086704" evidence="1">
    <location>
        <begin position="23"/>
        <end position="134"/>
    </location>
</feature>
<evidence type="ECO:0000313" key="3">
    <source>
        <dbReference type="Proteomes" id="UP001218218"/>
    </source>
</evidence>
<sequence length="134" mass="13797">MPPPPLPPTWLLGCGVVPFAGLLVPDEAGTYFVSSRKPVGFAGGWFDDESITPDSELALINYHQSPLASPGIEFTSAIENVNLTAHCSALCNQYTSSTSGSLVAAPVSPLATSGLPSITSGSPLEHPQDASMGL</sequence>
<reference evidence="2" key="1">
    <citation type="submission" date="2023-03" db="EMBL/GenBank/DDBJ databases">
        <title>Massive genome expansion in bonnet fungi (Mycena s.s.) driven by repeated elements and novel gene families across ecological guilds.</title>
        <authorList>
            <consortium name="Lawrence Berkeley National Laboratory"/>
            <person name="Harder C.B."/>
            <person name="Miyauchi S."/>
            <person name="Viragh M."/>
            <person name="Kuo A."/>
            <person name="Thoen E."/>
            <person name="Andreopoulos B."/>
            <person name="Lu D."/>
            <person name="Skrede I."/>
            <person name="Drula E."/>
            <person name="Henrissat B."/>
            <person name="Morin E."/>
            <person name="Kohler A."/>
            <person name="Barry K."/>
            <person name="LaButti K."/>
            <person name="Morin E."/>
            <person name="Salamov A."/>
            <person name="Lipzen A."/>
            <person name="Mereny Z."/>
            <person name="Hegedus B."/>
            <person name="Baldrian P."/>
            <person name="Stursova M."/>
            <person name="Weitz H."/>
            <person name="Taylor A."/>
            <person name="Grigoriev I.V."/>
            <person name="Nagy L.G."/>
            <person name="Martin F."/>
            <person name="Kauserud H."/>
        </authorList>
    </citation>
    <scope>NUCLEOTIDE SEQUENCE</scope>
    <source>
        <strain evidence="2">CBHHK002</strain>
    </source>
</reference>
<feature type="signal peptide" evidence="1">
    <location>
        <begin position="1"/>
        <end position="22"/>
    </location>
</feature>
<evidence type="ECO:0000313" key="2">
    <source>
        <dbReference type="EMBL" id="KAJ7309154.1"/>
    </source>
</evidence>
<dbReference type="AlphaFoldDB" id="A0AAD6Z6T5"/>
<accession>A0AAD6Z6T5</accession>
<name>A0AAD6Z6T5_9AGAR</name>
<proteinExistence type="predicted"/>
<dbReference type="Proteomes" id="UP001218218">
    <property type="component" value="Unassembled WGS sequence"/>
</dbReference>
<comment type="caution">
    <text evidence="2">The sequence shown here is derived from an EMBL/GenBank/DDBJ whole genome shotgun (WGS) entry which is preliminary data.</text>
</comment>
<organism evidence="2 3">
    <name type="scientific">Mycena albidolilacea</name>
    <dbReference type="NCBI Taxonomy" id="1033008"/>
    <lineage>
        <taxon>Eukaryota</taxon>
        <taxon>Fungi</taxon>
        <taxon>Dikarya</taxon>
        <taxon>Basidiomycota</taxon>
        <taxon>Agaricomycotina</taxon>
        <taxon>Agaricomycetes</taxon>
        <taxon>Agaricomycetidae</taxon>
        <taxon>Agaricales</taxon>
        <taxon>Marasmiineae</taxon>
        <taxon>Mycenaceae</taxon>
        <taxon>Mycena</taxon>
    </lineage>
</organism>
<gene>
    <name evidence="2" type="ORF">DFH08DRAFT_823584</name>
</gene>
<keyword evidence="1" id="KW-0732">Signal</keyword>
<evidence type="ECO:0000256" key="1">
    <source>
        <dbReference type="SAM" id="SignalP"/>
    </source>
</evidence>
<dbReference type="EMBL" id="JARIHO010000083">
    <property type="protein sequence ID" value="KAJ7309154.1"/>
    <property type="molecule type" value="Genomic_DNA"/>
</dbReference>
<protein>
    <submittedName>
        <fullName evidence="2">Uncharacterized protein</fullName>
    </submittedName>
</protein>
<keyword evidence="3" id="KW-1185">Reference proteome</keyword>